<keyword evidence="3 8" id="KW-0560">Oxidoreductase</keyword>
<comment type="cofactor">
    <cofactor evidence="6">
        <name>Fe(2+)</name>
        <dbReference type="ChEBI" id="CHEBI:29033"/>
    </cofactor>
    <text evidence="6">Binds 1 Fe(2+) ion per subunit.</text>
</comment>
<evidence type="ECO:0000256" key="1">
    <source>
        <dbReference type="ARBA" id="ARBA00022723"/>
    </source>
</evidence>
<evidence type="ECO:0000256" key="2">
    <source>
        <dbReference type="ARBA" id="ARBA00022964"/>
    </source>
</evidence>
<keyword evidence="2 8" id="KW-0223">Dioxygenase</keyword>
<gene>
    <name evidence="8" type="primary">alkB</name>
    <name evidence="8" type="ORF">JAN5088_01536</name>
</gene>
<evidence type="ECO:0000313" key="9">
    <source>
        <dbReference type="Proteomes" id="UP000048908"/>
    </source>
</evidence>
<evidence type="ECO:0000313" key="8">
    <source>
        <dbReference type="EMBL" id="CTQ32764.1"/>
    </source>
</evidence>
<keyword evidence="4 6" id="KW-0408">Iron</keyword>
<dbReference type="Proteomes" id="UP000048908">
    <property type="component" value="Unassembled WGS sequence"/>
</dbReference>
<evidence type="ECO:0000256" key="3">
    <source>
        <dbReference type="ARBA" id="ARBA00023002"/>
    </source>
</evidence>
<evidence type="ECO:0000256" key="6">
    <source>
        <dbReference type="PIRSR" id="PIRSR604574-2"/>
    </source>
</evidence>
<feature type="binding site" evidence="5">
    <location>
        <position position="124"/>
    </location>
    <ligand>
        <name>substrate</name>
    </ligand>
</feature>
<protein>
    <submittedName>
        <fullName evidence="8">Alpha-ketoglutarate-dependent dioxygenase AlkB</fullName>
        <ecNumber evidence="8">1.14.11.33</ecNumber>
    </submittedName>
</protein>
<dbReference type="InterPro" id="IPR004574">
    <property type="entry name" value="Alkb"/>
</dbReference>
<feature type="binding site" evidence="6">
    <location>
        <position position="120"/>
    </location>
    <ligand>
        <name>Fe cation</name>
        <dbReference type="ChEBI" id="CHEBI:24875"/>
        <note>catalytic</note>
    </ligand>
</feature>
<feature type="binding site" evidence="5">
    <location>
        <begin position="194"/>
        <end position="200"/>
    </location>
    <ligand>
        <name>2-oxoglutarate</name>
        <dbReference type="ChEBI" id="CHEBI:16810"/>
    </ligand>
</feature>
<dbReference type="RefSeq" id="WP_267885370.1">
    <property type="nucleotide sequence ID" value="NZ_CXPG01000014.1"/>
</dbReference>
<dbReference type="InterPro" id="IPR037151">
    <property type="entry name" value="AlkB-like_sf"/>
</dbReference>
<feature type="binding site" evidence="5">
    <location>
        <position position="63"/>
    </location>
    <ligand>
        <name>substrate</name>
    </ligand>
</feature>
<dbReference type="EC" id="1.14.11.33" evidence="8"/>
<dbReference type="GO" id="GO:0035515">
    <property type="term" value="F:oxidative RNA demethylase activity"/>
    <property type="evidence" value="ECO:0007669"/>
    <property type="project" value="TreeGrafter"/>
</dbReference>
<dbReference type="PROSITE" id="PS51471">
    <property type="entry name" value="FE2OG_OXY"/>
    <property type="match status" value="1"/>
</dbReference>
<dbReference type="InterPro" id="IPR027450">
    <property type="entry name" value="AlkB-like"/>
</dbReference>
<feature type="binding site" evidence="6">
    <location>
        <position position="122"/>
    </location>
    <ligand>
        <name>Fe cation</name>
        <dbReference type="ChEBI" id="CHEBI:24875"/>
        <note>catalytic</note>
    </ligand>
</feature>
<name>A0A0M6XRV5_9RHOB</name>
<dbReference type="GO" id="GO:0035513">
    <property type="term" value="P:oxidative RNA demethylation"/>
    <property type="evidence" value="ECO:0007669"/>
    <property type="project" value="TreeGrafter"/>
</dbReference>
<evidence type="ECO:0000256" key="4">
    <source>
        <dbReference type="ARBA" id="ARBA00023004"/>
    </source>
</evidence>
<feature type="binding site" evidence="5">
    <location>
        <begin position="109"/>
        <end position="111"/>
    </location>
    <ligand>
        <name>2-oxoglutarate</name>
        <dbReference type="ChEBI" id="CHEBI:16810"/>
    </ligand>
</feature>
<dbReference type="AlphaFoldDB" id="A0A0M6XRV5"/>
<sequence length="218" mass="23596">MREVSPQQIRGIRLWEGLLDPAEQAVMADDLRAVARAAPFVAPVTRSGRPLSVRMTSAGRFGWIADRRGYRYGDRHPSGIDWPPIPDSVRAVWDAVAPDARPPESCLVNWYGPAARMGMHQDRDEGDLSQPVVSISLGDDALFRIGSVERGGPTISLWLRSGDVLTMGGDARLVHHGIDRIAPGTSTLLDGPGRINVTLRVVTAPGCSTPTGSPRHPR</sequence>
<organism evidence="8 9">
    <name type="scientific">Jannaschia rubra</name>
    <dbReference type="NCBI Taxonomy" id="282197"/>
    <lineage>
        <taxon>Bacteria</taxon>
        <taxon>Pseudomonadati</taxon>
        <taxon>Pseudomonadota</taxon>
        <taxon>Alphaproteobacteria</taxon>
        <taxon>Rhodobacterales</taxon>
        <taxon>Roseobacteraceae</taxon>
        <taxon>Jannaschia</taxon>
    </lineage>
</organism>
<dbReference type="EMBL" id="CXPG01000014">
    <property type="protein sequence ID" value="CTQ32764.1"/>
    <property type="molecule type" value="Genomic_DNA"/>
</dbReference>
<dbReference type="GO" id="GO:0008198">
    <property type="term" value="F:ferrous iron binding"/>
    <property type="evidence" value="ECO:0007669"/>
    <property type="project" value="TreeGrafter"/>
</dbReference>
<feature type="binding site" evidence="5">
    <location>
        <begin position="70"/>
        <end position="72"/>
    </location>
    <ligand>
        <name>substrate</name>
    </ligand>
</feature>
<dbReference type="GO" id="GO:0035516">
    <property type="term" value="F:broad specificity oxidative DNA demethylase activity"/>
    <property type="evidence" value="ECO:0007669"/>
    <property type="project" value="UniProtKB-EC"/>
</dbReference>
<evidence type="ECO:0000259" key="7">
    <source>
        <dbReference type="PROSITE" id="PS51471"/>
    </source>
</evidence>
<keyword evidence="1 6" id="KW-0479">Metal-binding</keyword>
<dbReference type="SUPFAM" id="SSF51197">
    <property type="entry name" value="Clavaminate synthase-like"/>
    <property type="match status" value="1"/>
</dbReference>
<dbReference type="PANTHER" id="PTHR16557">
    <property type="entry name" value="ALKYLATED DNA REPAIR PROTEIN ALKB-RELATED"/>
    <property type="match status" value="1"/>
</dbReference>
<feature type="binding site" evidence="6">
    <location>
        <position position="176"/>
    </location>
    <ligand>
        <name>Fe cation</name>
        <dbReference type="ChEBI" id="CHEBI:24875"/>
        <note>catalytic</note>
    </ligand>
</feature>
<dbReference type="InterPro" id="IPR005123">
    <property type="entry name" value="Oxoglu/Fe-dep_dioxygenase_dom"/>
</dbReference>
<accession>A0A0M6XRV5</accession>
<evidence type="ECO:0000256" key="5">
    <source>
        <dbReference type="PIRSR" id="PIRSR604574-1"/>
    </source>
</evidence>
<dbReference type="PANTHER" id="PTHR16557:SF2">
    <property type="entry name" value="NUCLEIC ACID DIOXYGENASE ALKBH1"/>
    <property type="match status" value="1"/>
</dbReference>
<dbReference type="Gene3D" id="2.60.120.590">
    <property type="entry name" value="Alpha-ketoglutarate-dependent dioxygenase AlkB-like"/>
    <property type="match status" value="1"/>
</dbReference>
<dbReference type="Pfam" id="PF13532">
    <property type="entry name" value="2OG-FeII_Oxy_2"/>
    <property type="match status" value="1"/>
</dbReference>
<feature type="binding site" evidence="5">
    <location>
        <position position="150"/>
    </location>
    <ligand>
        <name>substrate</name>
    </ligand>
</feature>
<reference evidence="8 9" key="1">
    <citation type="submission" date="2015-07" db="EMBL/GenBank/DDBJ databases">
        <authorList>
            <person name="Noorani M."/>
        </authorList>
    </citation>
    <scope>NUCLEOTIDE SEQUENCE [LARGE SCALE GENOMIC DNA]</scope>
    <source>
        <strain evidence="8 9">CECT 5088</strain>
    </source>
</reference>
<dbReference type="GO" id="GO:0005737">
    <property type="term" value="C:cytoplasm"/>
    <property type="evidence" value="ECO:0007669"/>
    <property type="project" value="TreeGrafter"/>
</dbReference>
<feature type="domain" description="Fe2OG dioxygenase" evidence="7">
    <location>
        <begin position="102"/>
        <end position="203"/>
    </location>
</feature>
<keyword evidence="9" id="KW-1185">Reference proteome</keyword>
<dbReference type="STRING" id="282197.SAMN04488517_101699"/>
<proteinExistence type="predicted"/>